<keyword evidence="1" id="KW-0547">Nucleotide-binding</keyword>
<feature type="region of interest" description="Disordered" evidence="4">
    <location>
        <begin position="357"/>
        <end position="399"/>
    </location>
</feature>
<reference evidence="6" key="1">
    <citation type="journal article" date="2019" name="Int. J. Syst. Evol. Microbiol.">
        <title>The Global Catalogue of Microorganisms (GCM) 10K type strain sequencing project: providing services to taxonomists for standard genome sequencing and annotation.</title>
        <authorList>
            <consortium name="The Broad Institute Genomics Platform"/>
            <consortium name="The Broad Institute Genome Sequencing Center for Infectious Disease"/>
            <person name="Wu L."/>
            <person name="Ma J."/>
        </authorList>
    </citation>
    <scope>NUCLEOTIDE SEQUENCE [LARGE SCALE GENOMIC DNA]</scope>
    <source>
        <strain evidence="6">ZS-35-S2</strain>
    </source>
</reference>
<dbReference type="Gene3D" id="3.30.420.40">
    <property type="match status" value="2"/>
</dbReference>
<dbReference type="Proteomes" id="UP001596203">
    <property type="component" value="Unassembled WGS sequence"/>
</dbReference>
<dbReference type="EMBL" id="JBHSPR010000007">
    <property type="protein sequence ID" value="MFC6016255.1"/>
    <property type="molecule type" value="Genomic_DNA"/>
</dbReference>
<keyword evidence="3" id="KW-0143">Chaperone</keyword>
<sequence length="880" mass="92556">MGDEGFRIGIDFGTSNTAAVLAFPDGRIRPLLFDGSPLLPSAVHADPLVGLLVGRDATHAARARPDRFEPHPKRCVDDGAVLLGEARVPVTDLVAGVLRRVAAEASRVSGGAVPRAVLTCPAGWGPRRQEVLRTAARGVFSDVVLVPEPVAAATYFVAVAGRRVPTGSCLMVYDLGAGTFDASVVRRTTEGFEVLAIHGLSDVGGLDIDAEIVAALGHTYRTRDEATWRRLVEPQDPADRRASRTLWEDVRAGKELLSRAAHTSVHIPLFDDEAPVGREQLDRLAGPILERTVAASRAVLDAAGVAPEDLAGLFLVGGASRMPLAAALLHKQFRVAPTVVEQPELVVAEGGLHIRGSAAPAAGPEGTDAPSPLLLASARTPPGPADGPQDRAGPPTRPRAGLRLRLRRRLTAVALAATVVVGAAAAVVAEQLSGSASSGLTAVPEPLRGDCRDGDGATMPGAARTLLCRDPQGQQATVGLFDDREAVESAYQQAVREAGVTPGEGDCATATTGEHRYPAAGTATGRVLCYTGESGRTSIVWTDDRGHTITRAEAPSRDAAPVLREAWLAWTGAPAFPTREERDLIDLLAAADCRRAPIGLLDDFPGALAGVECNPQGVGARTASYLRFGTVADLRSAMDGQAAAAGAPTGVDCADGAAPGFLGARRYDLRSVELGTLLCQPGPQSSLVMQWSVESLLVAGRAVGADSADLAGWWRAYSGPPVARIVEAVNRQSAPPFPTAGESDLLSHIPQRSRKDCLRPSGEQVRKNVGSEPVVAVVCGPTSGARIVFYYRFPDVRAMRRSYGSGRTGGADCTRQPRRFEGESSYQRGRVTGRLQCGSDESGNRWLEWTTDQLAVQAFAFQGGDPAAMIDWWRHDAGPS</sequence>
<dbReference type="InterPro" id="IPR013126">
    <property type="entry name" value="Hsp_70_fam"/>
</dbReference>
<accession>A0ABW1K3Z7</accession>
<name>A0ABW1K3Z7_9ACTN</name>
<dbReference type="RefSeq" id="WP_377419457.1">
    <property type="nucleotide sequence ID" value="NZ_JBHSPR010000007.1"/>
</dbReference>
<evidence type="ECO:0000256" key="2">
    <source>
        <dbReference type="ARBA" id="ARBA00022840"/>
    </source>
</evidence>
<dbReference type="Pfam" id="PF00012">
    <property type="entry name" value="HSP70"/>
    <property type="match status" value="1"/>
</dbReference>
<keyword evidence="2" id="KW-0067">ATP-binding</keyword>
<evidence type="ECO:0000256" key="4">
    <source>
        <dbReference type="SAM" id="MobiDB-lite"/>
    </source>
</evidence>
<dbReference type="Gene3D" id="3.90.640.10">
    <property type="entry name" value="Actin, Chain A, domain 4"/>
    <property type="match status" value="1"/>
</dbReference>
<gene>
    <name evidence="5" type="ORF">ACFP2T_08600</name>
</gene>
<dbReference type="PANTHER" id="PTHR42749:SF1">
    <property type="entry name" value="CELL SHAPE-DETERMINING PROTEIN MREB"/>
    <property type="match status" value="1"/>
</dbReference>
<keyword evidence="6" id="KW-1185">Reference proteome</keyword>
<dbReference type="SUPFAM" id="SSF53067">
    <property type="entry name" value="Actin-like ATPase domain"/>
    <property type="match status" value="2"/>
</dbReference>
<dbReference type="PRINTS" id="PR00301">
    <property type="entry name" value="HEATSHOCK70"/>
</dbReference>
<comment type="caution">
    <text evidence="5">The sequence shown here is derived from an EMBL/GenBank/DDBJ whole genome shotgun (WGS) entry which is preliminary data.</text>
</comment>
<organism evidence="5 6">
    <name type="scientific">Plantactinospora solaniradicis</name>
    <dbReference type="NCBI Taxonomy" id="1723736"/>
    <lineage>
        <taxon>Bacteria</taxon>
        <taxon>Bacillati</taxon>
        <taxon>Actinomycetota</taxon>
        <taxon>Actinomycetes</taxon>
        <taxon>Micromonosporales</taxon>
        <taxon>Micromonosporaceae</taxon>
        <taxon>Plantactinospora</taxon>
    </lineage>
</organism>
<feature type="region of interest" description="Disordered" evidence="4">
    <location>
        <begin position="804"/>
        <end position="826"/>
    </location>
</feature>
<dbReference type="InterPro" id="IPR043129">
    <property type="entry name" value="ATPase_NBD"/>
</dbReference>
<evidence type="ECO:0000313" key="5">
    <source>
        <dbReference type="EMBL" id="MFC6016255.1"/>
    </source>
</evidence>
<evidence type="ECO:0000256" key="1">
    <source>
        <dbReference type="ARBA" id="ARBA00022741"/>
    </source>
</evidence>
<evidence type="ECO:0000313" key="6">
    <source>
        <dbReference type="Proteomes" id="UP001596203"/>
    </source>
</evidence>
<evidence type="ECO:0000256" key="3">
    <source>
        <dbReference type="ARBA" id="ARBA00023186"/>
    </source>
</evidence>
<proteinExistence type="predicted"/>
<protein>
    <submittedName>
        <fullName evidence="5">Hsp70 family protein</fullName>
    </submittedName>
</protein>
<dbReference type="PANTHER" id="PTHR42749">
    <property type="entry name" value="CELL SHAPE-DETERMINING PROTEIN MREB"/>
    <property type="match status" value="1"/>
</dbReference>